<dbReference type="PANTHER" id="PTHR46751">
    <property type="entry name" value="EPPIN"/>
    <property type="match status" value="1"/>
</dbReference>
<comment type="similarity">
    <text evidence="4">Belongs to the venom Kunitz-type family. 03 (sub-Kunitz) subfamily.</text>
</comment>
<protein>
    <submittedName>
        <fullName evidence="8">BPTI/Kunitz inhibitor domain-containing protein</fullName>
    </submittedName>
</protein>
<dbReference type="SMART" id="SM00131">
    <property type="entry name" value="KU"/>
    <property type="match status" value="4"/>
</dbReference>
<name>A0A914XGN7_9BILA</name>
<feature type="chain" id="PRO_5036975531" evidence="5">
    <location>
        <begin position="21"/>
        <end position="1034"/>
    </location>
</feature>
<evidence type="ECO:0000313" key="8">
    <source>
        <dbReference type="WBParaSite" id="PSAMB.scaffold8048size6704.g30880.t1"/>
    </source>
</evidence>
<evidence type="ECO:0000313" key="7">
    <source>
        <dbReference type="Proteomes" id="UP000887566"/>
    </source>
</evidence>
<organism evidence="7 8">
    <name type="scientific">Plectus sambesii</name>
    <dbReference type="NCBI Taxonomy" id="2011161"/>
    <lineage>
        <taxon>Eukaryota</taxon>
        <taxon>Metazoa</taxon>
        <taxon>Ecdysozoa</taxon>
        <taxon>Nematoda</taxon>
        <taxon>Chromadorea</taxon>
        <taxon>Plectida</taxon>
        <taxon>Plectina</taxon>
        <taxon>Plectoidea</taxon>
        <taxon>Plectidae</taxon>
        <taxon>Plectus</taxon>
    </lineage>
</organism>
<evidence type="ECO:0000256" key="2">
    <source>
        <dbReference type="ARBA" id="ARBA00022900"/>
    </source>
</evidence>
<dbReference type="FunFam" id="4.10.410.10:FF:000020">
    <property type="entry name" value="Collagen, type VI, alpha 3"/>
    <property type="match status" value="4"/>
</dbReference>
<dbReference type="Pfam" id="PF00014">
    <property type="entry name" value="Kunitz_BPTI"/>
    <property type="match status" value="4"/>
</dbReference>
<dbReference type="SMART" id="SM00274">
    <property type="entry name" value="FOLN"/>
    <property type="match status" value="11"/>
</dbReference>
<dbReference type="InterPro" id="IPR002223">
    <property type="entry name" value="Kunitz_BPTI"/>
</dbReference>
<accession>A0A914XGN7</accession>
<dbReference type="PROSITE" id="PS50279">
    <property type="entry name" value="BPTI_KUNITZ_2"/>
    <property type="match status" value="4"/>
</dbReference>
<dbReference type="PANTHER" id="PTHR46751:SF1">
    <property type="entry name" value="WAP FOUR-DISULFIDE CORE DOMAIN PROTEIN 6A"/>
    <property type="match status" value="1"/>
</dbReference>
<dbReference type="WBParaSite" id="PSAMB.scaffold8048size6704.g30880.t1">
    <property type="protein sequence ID" value="PSAMB.scaffold8048size6704.g30880.t1"/>
    <property type="gene ID" value="PSAMB.scaffold8048size6704.g30880"/>
</dbReference>
<sequence length="1034" mass="111266">MKSTIYVYVVLVCSVLAADAAVFSSKCARVRCTACHKCEMSTGICVPDPSQQNCGQSASSDDAITACSTVRCSECQTCKQNDAGQAKCVYVSGCCPANQPHVSCFVSSCQSQAPQCPNYANCIAADCGSCQAKFYDKDWSEICVGNSSNSKNNSPAVLTNSCAATLCPVNTTCVEDTNCSQPPCSARCEPFKSCGDITCQADEHCVFNPDIRCIRAPCPQYTCEKIDTSKPCSNETCPSGTRCVPTTLFCKKAPCPQYTCEPVSPCDDVQCATGQICQPDIKQCFTTPCPQYKCVADPCATARCAGRCVAENGQAKCVSDNLNDPCHNVQCPAAQICQPDIKQCFTTPCPQYKCVADPCATARCAGKCVAENGQAKCVNDNLNDPCHDVQCPAAQICQPAIKQCFTTPCPQYQCVADPCATVRCAGKCVAENGQAKCIDGADQPTNLVRCSQLPDQGNKCKAAMQRWHFSRQSNSCEQFTYGGCDGNENNFLSESDCKTTCQNLPQCPIADILIKEGCRIDGDVLNNNTLCPMPNIVCDSAVNDCALVDCMTGHICQMKNGQAACVAIVDDKTKQCSQLPDAGMCEAAMPRFYFSRTSNQCLNFTYGGCGGNSNKFDTIEQCMERCKDTPPCPMYSMMAPPAGCEYVGTELNDGLCPKPKLVCNDTSECAKAKCPAGQVCVPSPKACFTTPCPQYDCVENPCNLVDCQSGKHCTVTSGKAQCVDSNIGGDDEHLKICSQMPDPGPCDNTGTTRWYYNRQVSKCEQFMYNGCEGNGNRFETQEECNNKCTNIRPCPMAMPGIPPAGCHFDRMELNDALCPMPKLVCNDSSECATANCPAGQVCVPSPKACFTTPCPQYDCVENPCNLVDCKTDHLCQLQNGQATCVPNLDDKTKQCSQEPVTGTCLALFPRFYYSRTTNECLNFTYGGCGGNSNNFETIEQCMERCKDTPPCPIYTMMAPPAGCEYFGTGMDEKLCPRPKLVCNDTSECATANCPAGQVCVPSPKACFTTPCPQYDCVENPCNLVDCQSGKHCTV</sequence>
<dbReference type="InterPro" id="IPR020901">
    <property type="entry name" value="Prtase_inh_Kunz-CS"/>
</dbReference>
<evidence type="ECO:0000259" key="6">
    <source>
        <dbReference type="PROSITE" id="PS50279"/>
    </source>
</evidence>
<dbReference type="GO" id="GO:0004867">
    <property type="term" value="F:serine-type endopeptidase inhibitor activity"/>
    <property type="evidence" value="ECO:0007669"/>
    <property type="project" value="UniProtKB-KW"/>
</dbReference>
<keyword evidence="1" id="KW-0646">Protease inhibitor</keyword>
<dbReference type="InterPro" id="IPR036880">
    <property type="entry name" value="Kunitz_BPTI_sf"/>
</dbReference>
<dbReference type="Gene3D" id="4.10.410.10">
    <property type="entry name" value="Pancreatic trypsin inhibitor Kunitz domain"/>
    <property type="match status" value="4"/>
</dbReference>
<dbReference type="InterPro" id="IPR003645">
    <property type="entry name" value="Fol_N"/>
</dbReference>
<evidence type="ECO:0000256" key="3">
    <source>
        <dbReference type="ARBA" id="ARBA00023157"/>
    </source>
</evidence>
<dbReference type="CDD" id="cd00109">
    <property type="entry name" value="Kunitz-type"/>
    <property type="match status" value="4"/>
</dbReference>
<keyword evidence="2" id="KW-0722">Serine protease inhibitor</keyword>
<keyword evidence="5" id="KW-0732">Signal</keyword>
<dbReference type="PROSITE" id="PS00280">
    <property type="entry name" value="BPTI_KUNITZ_1"/>
    <property type="match status" value="4"/>
</dbReference>
<dbReference type="Proteomes" id="UP000887566">
    <property type="component" value="Unplaced"/>
</dbReference>
<evidence type="ECO:0000256" key="5">
    <source>
        <dbReference type="SAM" id="SignalP"/>
    </source>
</evidence>
<evidence type="ECO:0000256" key="1">
    <source>
        <dbReference type="ARBA" id="ARBA00022690"/>
    </source>
</evidence>
<feature type="signal peptide" evidence="5">
    <location>
        <begin position="1"/>
        <end position="20"/>
    </location>
</feature>
<feature type="domain" description="BPTI/Kunitz inhibitor" evidence="6">
    <location>
        <begin position="576"/>
        <end position="626"/>
    </location>
</feature>
<dbReference type="PRINTS" id="PR00759">
    <property type="entry name" value="BASICPTASE"/>
</dbReference>
<dbReference type="SUPFAM" id="SSF57362">
    <property type="entry name" value="BPTI-like"/>
    <property type="match status" value="4"/>
</dbReference>
<reference evidence="8" key="1">
    <citation type="submission" date="2022-11" db="UniProtKB">
        <authorList>
            <consortium name="WormBaseParasite"/>
        </authorList>
    </citation>
    <scope>IDENTIFICATION</scope>
</reference>
<dbReference type="AlphaFoldDB" id="A0A914XGN7"/>
<keyword evidence="3" id="KW-1015">Disulfide bond</keyword>
<feature type="domain" description="BPTI/Kunitz inhibitor" evidence="6">
    <location>
        <begin position="895"/>
        <end position="945"/>
    </location>
</feature>
<feature type="domain" description="BPTI/Kunitz inhibitor" evidence="6">
    <location>
        <begin position="450"/>
        <end position="501"/>
    </location>
</feature>
<evidence type="ECO:0000256" key="4">
    <source>
        <dbReference type="ARBA" id="ARBA00038506"/>
    </source>
</evidence>
<keyword evidence="7" id="KW-1185">Reference proteome</keyword>
<feature type="domain" description="BPTI/Kunitz inhibitor" evidence="6">
    <location>
        <begin position="737"/>
        <end position="788"/>
    </location>
</feature>
<dbReference type="InterPro" id="IPR051388">
    <property type="entry name" value="Serpin_venom_toxin"/>
</dbReference>
<proteinExistence type="inferred from homology"/>